<dbReference type="InterPro" id="IPR003018">
    <property type="entry name" value="GAF"/>
</dbReference>
<dbReference type="SUPFAM" id="SSF55781">
    <property type="entry name" value="GAF domain-like"/>
    <property type="match status" value="1"/>
</dbReference>
<sequence>MISLKKTTKIIMIGIVIFIAIAFSINFFLVPVTKDYIEKSDMHLKALNSEILSMDLPIRVLSNILTQVSNDVSNKSNIKLLEAFDSNQKTLYLLAQDIEKDFISYQGDMISLNKLSLTRHEAIVGMIQDTAIDLKLSASRIDELVRGSDIDSAPIEVLKTYTQKLTDGIERLNAYNEEINDRILNDFTLVLNAIFITLILFLILFSVGVYKFVTYDQQFILKSFLQLERHQYDFDALPKTKAIFSEENEIIELVRQIIDEEKFTKEVKELISEYYHMDDLIESLFDKVTKRMGVDRVGIAFVDYSRKKFIAEFGVANYENVRLGPGFEVNFEKTTLTQVLYTKEAFVTDDLERELKKRPYSASLRLLREEGVQSNLVVPLIMGEAVFGVVFFSSSEKNHFDKMNLKLAEKVIYEISGLLNRSYFTKVVLSRITNSFSELVDQKDNETGDHIMRMVRYSVAIAEGLRKKSVPGYPVNRKFVLEIERNASAHDIGKVGVPDHILKKPGKLTPEEWEIMKGHAKVGADIFKSLREGLQVFDADFYKFAEEIARHHHERWDGTGYPDGLAGNEIPLPARIVAIADVFDALTSKRTYKEPFSFERSVEMIKESSGSHLDPEIVKVFVENLESIWSIYQDVE</sequence>
<feature type="transmembrane region" description="Helical" evidence="1">
    <location>
        <begin position="189"/>
        <end position="213"/>
    </location>
</feature>
<evidence type="ECO:0000313" key="5">
    <source>
        <dbReference type="Proteomes" id="UP001158045"/>
    </source>
</evidence>
<organism evidence="4 5">
    <name type="scientific">Fusibacter bizertensis</name>
    <dbReference type="NCBI Taxonomy" id="1488331"/>
    <lineage>
        <taxon>Bacteria</taxon>
        <taxon>Bacillati</taxon>
        <taxon>Bacillota</taxon>
        <taxon>Clostridia</taxon>
        <taxon>Eubacteriales</taxon>
        <taxon>Eubacteriales Family XII. Incertae Sedis</taxon>
        <taxon>Fusibacter</taxon>
    </lineage>
</organism>
<protein>
    <submittedName>
        <fullName evidence="4">HD domain-containing protein</fullName>
    </submittedName>
</protein>
<evidence type="ECO:0000256" key="1">
    <source>
        <dbReference type="SAM" id="Phobius"/>
    </source>
</evidence>
<gene>
    <name evidence="4" type="ORF">QE109_12295</name>
</gene>
<dbReference type="SUPFAM" id="SSF109604">
    <property type="entry name" value="HD-domain/PDEase-like"/>
    <property type="match status" value="1"/>
</dbReference>
<evidence type="ECO:0000259" key="3">
    <source>
        <dbReference type="PROSITE" id="PS51832"/>
    </source>
</evidence>
<dbReference type="PROSITE" id="PS51832">
    <property type="entry name" value="HD_GYP"/>
    <property type="match status" value="1"/>
</dbReference>
<dbReference type="SMART" id="SM00065">
    <property type="entry name" value="GAF"/>
    <property type="match status" value="1"/>
</dbReference>
<accession>A0ABT6NET7</accession>
<dbReference type="Proteomes" id="UP001158045">
    <property type="component" value="Unassembled WGS sequence"/>
</dbReference>
<dbReference type="Pfam" id="PF13185">
    <property type="entry name" value="GAF_2"/>
    <property type="match status" value="1"/>
</dbReference>
<evidence type="ECO:0000259" key="2">
    <source>
        <dbReference type="PROSITE" id="PS51831"/>
    </source>
</evidence>
<dbReference type="RefSeq" id="WP_281094830.1">
    <property type="nucleotide sequence ID" value="NZ_JARYZI010000008.1"/>
</dbReference>
<proteinExistence type="predicted"/>
<dbReference type="InterPro" id="IPR052020">
    <property type="entry name" value="Cyclic_di-GMP/3'3'-cGAMP_PDE"/>
</dbReference>
<dbReference type="Gene3D" id="3.30.450.40">
    <property type="match status" value="1"/>
</dbReference>
<dbReference type="PROSITE" id="PS51831">
    <property type="entry name" value="HD"/>
    <property type="match status" value="1"/>
</dbReference>
<evidence type="ECO:0000313" key="4">
    <source>
        <dbReference type="EMBL" id="MDH8678937.1"/>
    </source>
</evidence>
<name>A0ABT6NET7_9FIRM</name>
<dbReference type="Pfam" id="PF13487">
    <property type="entry name" value="HD_5"/>
    <property type="match status" value="1"/>
</dbReference>
<comment type="caution">
    <text evidence="4">The sequence shown here is derived from an EMBL/GenBank/DDBJ whole genome shotgun (WGS) entry which is preliminary data.</text>
</comment>
<keyword evidence="1" id="KW-1133">Transmembrane helix</keyword>
<feature type="transmembrane region" description="Helical" evidence="1">
    <location>
        <begin position="12"/>
        <end position="32"/>
    </location>
</feature>
<dbReference type="Gene3D" id="1.10.3210.10">
    <property type="entry name" value="Hypothetical protein af1432"/>
    <property type="match status" value="1"/>
</dbReference>
<reference evidence="4 5" key="1">
    <citation type="submission" date="2023-04" db="EMBL/GenBank/DDBJ databases">
        <title>Fusibacter bizertensis strain WBS, isolated from littoral bottom sediments of the Arctic seas - biochemical and genomic analysis.</title>
        <authorList>
            <person name="Brioukhanov A.L."/>
        </authorList>
    </citation>
    <scope>NUCLEOTIDE SEQUENCE [LARGE SCALE GENOMIC DNA]</scope>
    <source>
        <strain evidence="4 5">WBS</strain>
    </source>
</reference>
<dbReference type="SMART" id="SM00471">
    <property type="entry name" value="HDc"/>
    <property type="match status" value="1"/>
</dbReference>
<dbReference type="InterPro" id="IPR003607">
    <property type="entry name" value="HD/PDEase_dom"/>
</dbReference>
<dbReference type="InterPro" id="IPR037522">
    <property type="entry name" value="HD_GYP_dom"/>
</dbReference>
<keyword evidence="5" id="KW-1185">Reference proteome</keyword>
<keyword evidence="1" id="KW-0812">Transmembrane</keyword>
<feature type="domain" description="HD-GYP" evidence="3">
    <location>
        <begin position="425"/>
        <end position="636"/>
    </location>
</feature>
<dbReference type="InterPro" id="IPR029016">
    <property type="entry name" value="GAF-like_dom_sf"/>
</dbReference>
<keyword evidence="1" id="KW-0472">Membrane</keyword>
<dbReference type="CDD" id="cd00077">
    <property type="entry name" value="HDc"/>
    <property type="match status" value="1"/>
</dbReference>
<feature type="domain" description="HD" evidence="2">
    <location>
        <begin position="447"/>
        <end position="586"/>
    </location>
</feature>
<dbReference type="EMBL" id="JARYZI010000008">
    <property type="protein sequence ID" value="MDH8678937.1"/>
    <property type="molecule type" value="Genomic_DNA"/>
</dbReference>
<dbReference type="PANTHER" id="PTHR45228">
    <property type="entry name" value="CYCLIC DI-GMP PHOSPHODIESTERASE TM_0186-RELATED"/>
    <property type="match status" value="1"/>
</dbReference>
<dbReference type="InterPro" id="IPR006674">
    <property type="entry name" value="HD_domain"/>
</dbReference>